<dbReference type="PANTHER" id="PTHR21621">
    <property type="entry name" value="RIBOSOMAL PROTEIN S6 MODIFICATION PROTEIN"/>
    <property type="match status" value="1"/>
</dbReference>
<evidence type="ECO:0000259" key="11">
    <source>
        <dbReference type="PROSITE" id="PS50975"/>
    </source>
</evidence>
<keyword evidence="3 9" id="KW-0479">Metal-binding</keyword>
<feature type="binding site" evidence="9">
    <location>
        <position position="301"/>
    </location>
    <ligand>
        <name>ATP</name>
        <dbReference type="ChEBI" id="CHEBI:30616"/>
    </ligand>
</feature>
<evidence type="ECO:0000256" key="4">
    <source>
        <dbReference type="ARBA" id="ARBA00022741"/>
    </source>
</evidence>
<protein>
    <recommendedName>
        <fullName evidence="9">Probable alpha-L-glutamate ligase</fullName>
        <ecNumber evidence="9">6.3.2.-</ecNumber>
    </recommendedName>
</protein>
<dbReference type="PROSITE" id="PS50975">
    <property type="entry name" value="ATP_GRASP"/>
    <property type="match status" value="1"/>
</dbReference>
<name>A0ABQ1XPI9_9PROT</name>
<evidence type="ECO:0000256" key="2">
    <source>
        <dbReference type="ARBA" id="ARBA00022598"/>
    </source>
</evidence>
<keyword evidence="13" id="KW-1185">Reference proteome</keyword>
<comment type="caution">
    <text evidence="12">The sequence shown here is derived from an EMBL/GenBank/DDBJ whole genome shotgun (WGS) entry which is preliminary data.</text>
</comment>
<evidence type="ECO:0000256" key="8">
    <source>
        <dbReference type="ARBA" id="ARBA00023211"/>
    </source>
</evidence>
<comment type="similarity">
    <text evidence="9">Belongs to the RimK family.</text>
</comment>
<dbReference type="Pfam" id="PF08443">
    <property type="entry name" value="RimK"/>
    <property type="match status" value="1"/>
</dbReference>
<feature type="binding site" evidence="9">
    <location>
        <begin position="338"/>
        <end position="339"/>
    </location>
    <ligand>
        <name>ATP</name>
        <dbReference type="ChEBI" id="CHEBI:30616"/>
    </ligand>
</feature>
<dbReference type="Gene3D" id="3.30.1490.20">
    <property type="entry name" value="ATP-grasp fold, A domain"/>
    <property type="match status" value="1"/>
</dbReference>
<dbReference type="InterPro" id="IPR013651">
    <property type="entry name" value="ATP-grasp_RimK-type"/>
</dbReference>
<keyword evidence="5 9" id="KW-0067">ATP-binding</keyword>
<dbReference type="SUPFAM" id="SSF50630">
    <property type="entry name" value="Acid proteases"/>
    <property type="match status" value="1"/>
</dbReference>
<feature type="binding site" evidence="9">
    <location>
        <position position="422"/>
    </location>
    <ligand>
        <name>Mg(2+)</name>
        <dbReference type="ChEBI" id="CHEBI:18420"/>
        <label>2</label>
    </ligand>
</feature>
<feature type="binding site" evidence="9">
    <location>
        <position position="420"/>
    </location>
    <ligand>
        <name>Mg(2+)</name>
        <dbReference type="ChEBI" id="CHEBI:18420"/>
        <label>2</label>
    </ligand>
</feature>
<evidence type="ECO:0000256" key="10">
    <source>
        <dbReference type="SAM" id="MobiDB-lite"/>
    </source>
</evidence>
<dbReference type="SUPFAM" id="SSF56059">
    <property type="entry name" value="Glutathione synthetase ATP-binding domain-like"/>
    <property type="match status" value="1"/>
</dbReference>
<feature type="region of interest" description="Disordered" evidence="10">
    <location>
        <begin position="461"/>
        <end position="491"/>
    </location>
</feature>
<feature type="binding site" evidence="9">
    <location>
        <position position="347"/>
    </location>
    <ligand>
        <name>ATP</name>
        <dbReference type="ChEBI" id="CHEBI:30616"/>
    </ligand>
</feature>
<dbReference type="Gene3D" id="3.30.470.20">
    <property type="entry name" value="ATP-grasp fold, B domain"/>
    <property type="match status" value="1"/>
</dbReference>
<dbReference type="InterPro" id="IPR011761">
    <property type="entry name" value="ATP-grasp"/>
</dbReference>
<keyword evidence="6 9" id="KW-0460">Magnesium</keyword>
<dbReference type="NCBIfam" id="NF007764">
    <property type="entry name" value="PRK10446.1"/>
    <property type="match status" value="1"/>
</dbReference>
<feature type="binding site" evidence="9">
    <location>
        <position position="408"/>
    </location>
    <ligand>
        <name>Mn(2+)</name>
        <dbReference type="ChEBI" id="CHEBI:29035"/>
        <label>1</label>
    </ligand>
</feature>
<evidence type="ECO:0000256" key="6">
    <source>
        <dbReference type="ARBA" id="ARBA00022842"/>
    </source>
</evidence>
<dbReference type="NCBIfam" id="TIGR00768">
    <property type="entry name" value="rimK_fam"/>
    <property type="match status" value="1"/>
</dbReference>
<evidence type="ECO:0000256" key="9">
    <source>
        <dbReference type="HAMAP-Rule" id="MF_01552"/>
    </source>
</evidence>
<dbReference type="HAMAP" id="MF_01552">
    <property type="entry name" value="RimK"/>
    <property type="match status" value="1"/>
</dbReference>
<feature type="binding site" evidence="9">
    <location>
        <position position="408"/>
    </location>
    <ligand>
        <name>Mg(2+)</name>
        <dbReference type="ChEBI" id="CHEBI:18420"/>
        <label>1</label>
    </ligand>
</feature>
<proteinExistence type="inferred from homology"/>
<dbReference type="Proteomes" id="UP000648722">
    <property type="component" value="Unassembled WGS sequence"/>
</dbReference>
<feature type="binding site" evidence="9">
    <location>
        <position position="420"/>
    </location>
    <ligand>
        <name>Mn(2+)</name>
        <dbReference type="ChEBI" id="CHEBI:29035"/>
        <label>2</label>
    </ligand>
</feature>
<accession>A0ABQ1XPI9</accession>
<feature type="binding site" evidence="9">
    <location>
        <position position="422"/>
    </location>
    <ligand>
        <name>Mn(2+)</name>
        <dbReference type="ChEBI" id="CHEBI:29035"/>
        <label>2</label>
    </ligand>
</feature>
<reference evidence="13" key="1">
    <citation type="journal article" date="2019" name="Int. J. Syst. Evol. Microbiol.">
        <title>The Global Catalogue of Microorganisms (GCM) 10K type strain sequencing project: providing services to taxonomists for standard genome sequencing and annotation.</title>
        <authorList>
            <consortium name="The Broad Institute Genomics Platform"/>
            <consortium name="The Broad Institute Genome Sequencing Center for Infectious Disease"/>
            <person name="Wu L."/>
            <person name="Ma J."/>
        </authorList>
    </citation>
    <scope>NUCLEOTIDE SEQUENCE [LARGE SCALE GENOMIC DNA]</scope>
    <source>
        <strain evidence="13">CGMCC 1.12766</strain>
    </source>
</reference>
<dbReference type="InterPro" id="IPR008503">
    <property type="entry name" value="Asp_endopeptidase"/>
</dbReference>
<evidence type="ECO:0000313" key="13">
    <source>
        <dbReference type="Proteomes" id="UP000648722"/>
    </source>
</evidence>
<dbReference type="PANTHER" id="PTHR21621:SF7">
    <property type="entry name" value="RIBOSOMAL PROTEIN BS6--L-GLUTAMATE LIGASE"/>
    <property type="match status" value="1"/>
</dbReference>
<dbReference type="RefSeq" id="WP_188451859.1">
    <property type="nucleotide sequence ID" value="NZ_BMFS01000005.1"/>
</dbReference>
<feature type="binding site" evidence="9">
    <location>
        <begin position="371"/>
        <end position="373"/>
    </location>
    <ligand>
        <name>ATP</name>
        <dbReference type="ChEBI" id="CHEBI:30616"/>
    </ligand>
</feature>
<dbReference type="Gene3D" id="3.40.50.20">
    <property type="match status" value="1"/>
</dbReference>
<dbReference type="InterPro" id="IPR021109">
    <property type="entry name" value="Peptidase_aspartic_dom_sf"/>
</dbReference>
<evidence type="ECO:0000313" key="12">
    <source>
        <dbReference type="EMBL" id="GGG99370.1"/>
    </source>
</evidence>
<evidence type="ECO:0000256" key="5">
    <source>
        <dbReference type="ARBA" id="ARBA00022840"/>
    </source>
</evidence>
<evidence type="ECO:0000256" key="3">
    <source>
        <dbReference type="ARBA" id="ARBA00022723"/>
    </source>
</evidence>
<gene>
    <name evidence="9 12" type="primary">rimK</name>
    <name evidence="12" type="ORF">GCM10007420_14020</name>
</gene>
<evidence type="ECO:0000256" key="1">
    <source>
        <dbReference type="ARBA" id="ARBA00001936"/>
    </source>
</evidence>
<dbReference type="Gene3D" id="2.40.70.10">
    <property type="entry name" value="Acid Proteases"/>
    <property type="match status" value="1"/>
</dbReference>
<dbReference type="InterPro" id="IPR023533">
    <property type="entry name" value="RimK"/>
</dbReference>
<dbReference type="EMBL" id="BMFS01000005">
    <property type="protein sequence ID" value="GGG99370.1"/>
    <property type="molecule type" value="Genomic_DNA"/>
</dbReference>
<dbReference type="InterPro" id="IPR041107">
    <property type="entry name" value="Rimk_N"/>
</dbReference>
<keyword evidence="7 9" id="KW-0648">Protein biosynthesis</keyword>
<dbReference type="InterPro" id="IPR004666">
    <property type="entry name" value="Rp_bS6_RimK/Lys_biosynth_LsyX"/>
</dbReference>
<keyword evidence="8 9" id="KW-0464">Manganese</keyword>
<dbReference type="EC" id="6.3.2.-" evidence="9"/>
<feature type="binding site" evidence="9">
    <location>
        <position position="420"/>
    </location>
    <ligand>
        <name>Mg(2+)</name>
        <dbReference type="ChEBI" id="CHEBI:18420"/>
        <label>1</label>
    </ligand>
</feature>
<feature type="domain" description="ATP-grasp" evidence="11">
    <location>
        <begin position="264"/>
        <end position="447"/>
    </location>
</feature>
<keyword evidence="4 9" id="KW-0547">Nucleotide-binding</keyword>
<dbReference type="InterPro" id="IPR013815">
    <property type="entry name" value="ATP_grasp_subdomain_1"/>
</dbReference>
<dbReference type="GO" id="GO:0016874">
    <property type="term" value="F:ligase activity"/>
    <property type="evidence" value="ECO:0007669"/>
    <property type="project" value="UniProtKB-KW"/>
</dbReference>
<dbReference type="Pfam" id="PF18030">
    <property type="entry name" value="Rimk_N"/>
    <property type="match status" value="1"/>
</dbReference>
<organism evidence="12 13">
    <name type="scientific">Glycocaulis albus</name>
    <dbReference type="NCBI Taxonomy" id="1382801"/>
    <lineage>
        <taxon>Bacteria</taxon>
        <taxon>Pseudomonadati</taxon>
        <taxon>Pseudomonadota</taxon>
        <taxon>Alphaproteobacteria</taxon>
        <taxon>Maricaulales</taxon>
        <taxon>Maricaulaceae</taxon>
        <taxon>Glycocaulis</taxon>
    </lineage>
</organism>
<sequence length="491" mass="53065">MDQPFVLGWEEWASFPELGIPAIKAKVDTGARTSALHAVSVEPFGPDNAPQVRFVIHPIPSQPDVEITCAAPAVDRREVTSSNGESELRWVIEAMVKVGAREWPIELTLTNRESMNYRMLLGRTAIRDGIVVNPAVSYVQGKIGYKVYSDYPRQKPVKRPLRIAILTREPTNYSSKRLKKAAEERGHVAEMINTARCSMGINTLSPAIYYDGRRLPRFDAVIPRIGASMTNYGMAVIRQFAMTGAYILNPAAAIGASRDKLYAHQLLARAGIGMPSTAFAHSPKDTKTLIELVGGAPLVVKLLESTQGRGVVLADTKKAAESVIDAFRGLEANFIVQEFVKEAGGADIRCFVVGGKVVAAMKRQASADEFRSNLHRGGTAEAVKITPEERSTAVRAAKAMGLSVAGVDLLRSNSGPKILEVNSSPGLEGIERTSEKDVAGMIIEYMESQVQTLIVPRAARRKGALKASDAPENTELKAIEASGKASEEAGE</sequence>
<evidence type="ECO:0000256" key="7">
    <source>
        <dbReference type="ARBA" id="ARBA00022917"/>
    </source>
</evidence>
<feature type="binding site" evidence="9">
    <location>
        <position position="420"/>
    </location>
    <ligand>
        <name>Mn(2+)</name>
        <dbReference type="ChEBI" id="CHEBI:29035"/>
        <label>1</label>
    </ligand>
</feature>
<dbReference type="Pfam" id="PF05618">
    <property type="entry name" value="Zn_protease"/>
    <property type="match status" value="1"/>
</dbReference>
<comment type="cofactor">
    <cofactor evidence="9">
        <name>Mg(2+)</name>
        <dbReference type="ChEBI" id="CHEBI:18420"/>
    </cofactor>
    <cofactor evidence="9">
        <name>Mn(2+)</name>
        <dbReference type="ChEBI" id="CHEBI:29035"/>
    </cofactor>
    <text evidence="9">Binds 2 magnesium or manganese ions per subunit.</text>
</comment>
<comment type="cofactor">
    <cofactor evidence="1">
        <name>Mn(2+)</name>
        <dbReference type="ChEBI" id="CHEBI:29035"/>
    </cofactor>
</comment>
<keyword evidence="2 9" id="KW-0436">Ligase</keyword>